<evidence type="ECO:0000313" key="3">
    <source>
        <dbReference type="EMBL" id="GFZ16171.1"/>
    </source>
</evidence>
<dbReference type="Pfam" id="PF03732">
    <property type="entry name" value="Retrotrans_gag"/>
    <property type="match status" value="1"/>
</dbReference>
<feature type="region of interest" description="Disordered" evidence="1">
    <location>
        <begin position="155"/>
        <end position="212"/>
    </location>
</feature>
<gene>
    <name evidence="3" type="ORF">Acr_25g0005800</name>
</gene>
<keyword evidence="4" id="KW-1185">Reference proteome</keyword>
<dbReference type="EMBL" id="BJWL01000025">
    <property type="protein sequence ID" value="GFZ16171.1"/>
    <property type="molecule type" value="Genomic_DNA"/>
</dbReference>
<dbReference type="PANTHER" id="PTHR33223">
    <property type="entry name" value="CCHC-TYPE DOMAIN-CONTAINING PROTEIN"/>
    <property type="match status" value="1"/>
</dbReference>
<sequence>MIPMIAGCSPHGILLRSLQNYKDTLPKLSRPEISLEYPHWISSVFLYKGQSPHHYESDRHAGGVLSGLAPVVYFRSFVQVARIVPRNDSSQSSIFLRSRCLPRPSASSHLDNRARPMANISQASNLEGLHHEIHGMAEQMRIMNENNACLIEHLIANNPPPPASPAPSHRSHRFGDNESQNHHKGKEVRRRGRSPRRNDQVPKHQEESTTHKIRYLDAKIDAINIGASAPVTIDALIRQTEPPFTERIMRTRVSFKFNLPTQLGAYEGKTDHMDHLHSYKSLMSLHGYSDEVMCKAFSATLKGSARTWFRKFPLGTINSFGDLSKLFVANFICSRVRQKNASHLFIVHQKEIESLKDYIK</sequence>
<dbReference type="PANTHER" id="PTHR33223:SF10">
    <property type="entry name" value="AMINOTRANSFERASE-LIKE PLANT MOBILE DOMAIN-CONTAINING PROTEIN"/>
    <property type="match status" value="1"/>
</dbReference>
<protein>
    <recommendedName>
        <fullName evidence="2">Retrotransposon gag domain-containing protein</fullName>
    </recommendedName>
</protein>
<dbReference type="Proteomes" id="UP000585474">
    <property type="component" value="Unassembled WGS sequence"/>
</dbReference>
<accession>A0A7J0GZH2</accession>
<feature type="compositionally biased region" description="Basic residues" evidence="1">
    <location>
        <begin position="182"/>
        <end position="195"/>
    </location>
</feature>
<name>A0A7J0GZH2_9ERIC</name>
<evidence type="ECO:0000313" key="4">
    <source>
        <dbReference type="Proteomes" id="UP000585474"/>
    </source>
</evidence>
<feature type="domain" description="Retrotransposon gag" evidence="2">
    <location>
        <begin position="296"/>
        <end position="359"/>
    </location>
</feature>
<dbReference type="InterPro" id="IPR005162">
    <property type="entry name" value="Retrotrans_gag_dom"/>
</dbReference>
<comment type="caution">
    <text evidence="3">The sequence shown here is derived from an EMBL/GenBank/DDBJ whole genome shotgun (WGS) entry which is preliminary data.</text>
</comment>
<feature type="compositionally biased region" description="Basic and acidic residues" evidence="1">
    <location>
        <begin position="196"/>
        <end position="212"/>
    </location>
</feature>
<proteinExistence type="predicted"/>
<dbReference type="AlphaFoldDB" id="A0A7J0GZH2"/>
<evidence type="ECO:0000259" key="2">
    <source>
        <dbReference type="Pfam" id="PF03732"/>
    </source>
</evidence>
<organism evidence="3 4">
    <name type="scientific">Actinidia rufa</name>
    <dbReference type="NCBI Taxonomy" id="165716"/>
    <lineage>
        <taxon>Eukaryota</taxon>
        <taxon>Viridiplantae</taxon>
        <taxon>Streptophyta</taxon>
        <taxon>Embryophyta</taxon>
        <taxon>Tracheophyta</taxon>
        <taxon>Spermatophyta</taxon>
        <taxon>Magnoliopsida</taxon>
        <taxon>eudicotyledons</taxon>
        <taxon>Gunneridae</taxon>
        <taxon>Pentapetalae</taxon>
        <taxon>asterids</taxon>
        <taxon>Ericales</taxon>
        <taxon>Actinidiaceae</taxon>
        <taxon>Actinidia</taxon>
    </lineage>
</organism>
<reference evidence="3 4" key="1">
    <citation type="submission" date="2019-07" db="EMBL/GenBank/DDBJ databases">
        <title>De Novo Assembly of kiwifruit Actinidia rufa.</title>
        <authorList>
            <person name="Sugita-Konishi S."/>
            <person name="Sato K."/>
            <person name="Mori E."/>
            <person name="Abe Y."/>
            <person name="Kisaki G."/>
            <person name="Hamano K."/>
            <person name="Suezawa K."/>
            <person name="Otani M."/>
            <person name="Fukuda T."/>
            <person name="Manabe T."/>
            <person name="Gomi K."/>
            <person name="Tabuchi M."/>
            <person name="Akimitsu K."/>
            <person name="Kataoka I."/>
        </authorList>
    </citation>
    <scope>NUCLEOTIDE SEQUENCE [LARGE SCALE GENOMIC DNA]</scope>
    <source>
        <strain evidence="4">cv. Fuchu</strain>
    </source>
</reference>
<evidence type="ECO:0000256" key="1">
    <source>
        <dbReference type="SAM" id="MobiDB-lite"/>
    </source>
</evidence>